<keyword evidence="1" id="KW-0732">Signal</keyword>
<dbReference type="EMBL" id="CACVAQ010000115">
    <property type="protein sequence ID" value="CAA6806175.1"/>
    <property type="molecule type" value="Genomic_DNA"/>
</dbReference>
<reference evidence="2" key="1">
    <citation type="submission" date="2020-01" db="EMBL/GenBank/DDBJ databases">
        <authorList>
            <person name="Meier V. D."/>
            <person name="Meier V D."/>
        </authorList>
    </citation>
    <scope>NUCLEOTIDE SEQUENCE</scope>
    <source>
        <strain evidence="2">HLG_WM_MAG_10</strain>
    </source>
</reference>
<organism evidence="2">
    <name type="scientific">uncultured Aureispira sp</name>
    <dbReference type="NCBI Taxonomy" id="1331704"/>
    <lineage>
        <taxon>Bacteria</taxon>
        <taxon>Pseudomonadati</taxon>
        <taxon>Bacteroidota</taxon>
        <taxon>Saprospiria</taxon>
        <taxon>Saprospirales</taxon>
        <taxon>Saprospiraceae</taxon>
        <taxon>Aureispira</taxon>
        <taxon>environmental samples</taxon>
    </lineage>
</organism>
<protein>
    <submittedName>
        <fullName evidence="2">Bacteroidetes-specific putative membrane protein</fullName>
    </submittedName>
</protein>
<feature type="chain" id="PRO_5028131539" evidence="1">
    <location>
        <begin position="21"/>
        <end position="349"/>
    </location>
</feature>
<dbReference type="AlphaFoldDB" id="A0A6S6SFH7"/>
<dbReference type="Pfam" id="PF11751">
    <property type="entry name" value="PorP_SprF"/>
    <property type="match status" value="1"/>
</dbReference>
<proteinExistence type="predicted"/>
<evidence type="ECO:0000313" key="2">
    <source>
        <dbReference type="EMBL" id="CAA6806175.1"/>
    </source>
</evidence>
<evidence type="ECO:0000256" key="1">
    <source>
        <dbReference type="SAM" id="SignalP"/>
    </source>
</evidence>
<feature type="signal peptide" evidence="1">
    <location>
        <begin position="1"/>
        <end position="20"/>
    </location>
</feature>
<name>A0A6S6SFH7_9BACT</name>
<sequence length="349" mass="39018">MKRFILLALIVLSMGFVANAQQEAMFTKYMFNPLPFNPAITGTTGALDMVLLHRHQWFGLEGAPLTQHFSIHSPLKIGKENENTSVGGFIGHDQIGATRTFMGYVTFSYRLRLNNPKKKNKIVYLNIGLSGGVGNWSADFSKLSLDDANDPSFQNLTPNIWLPNFGAGLYLYSKMWYVGISAPKLWTNTMRTRTATENTSLPISQEYRHYYLTAGGAIKINDNLVIRPSFLLKNVGLFVAKNSQNLVGAPTEFNVDLGFLLMKRFWVGTSFRSSVEAVIGQGSSFDSIDFWMGMRLKNGIRFGLAYDYPLNSMLGPGIGSYEVMLGYDLFKTKEVGDGGRIVDPRYLNF</sequence>
<accession>A0A6S6SFH7</accession>
<dbReference type="InterPro" id="IPR019861">
    <property type="entry name" value="PorP/SprF_Bacteroidetes"/>
</dbReference>
<gene>
    <name evidence="2" type="ORF">HELGO_WM12918</name>
</gene>
<dbReference type="NCBIfam" id="TIGR03519">
    <property type="entry name" value="T9SS_PorP_fam"/>
    <property type="match status" value="1"/>
</dbReference>